<dbReference type="EMBL" id="GFDL01004184">
    <property type="protein sequence ID" value="JAV30861.1"/>
    <property type="molecule type" value="Transcribed_RNA"/>
</dbReference>
<feature type="compositionally biased region" description="Polar residues" evidence="1">
    <location>
        <begin position="1"/>
        <end position="10"/>
    </location>
</feature>
<evidence type="ECO:0000313" key="2">
    <source>
        <dbReference type="EMBL" id="JAV30861.1"/>
    </source>
</evidence>
<feature type="region of interest" description="Disordered" evidence="1">
    <location>
        <begin position="453"/>
        <end position="521"/>
    </location>
</feature>
<dbReference type="AlphaFoldDB" id="A0A1Q3FTC4"/>
<reference evidence="2" key="1">
    <citation type="submission" date="2017-01" db="EMBL/GenBank/DDBJ databases">
        <title>A deep insight into the sialotranscriptome of adult male and female Cluex tarsalis mosquitoes.</title>
        <authorList>
            <person name="Ribeiro J.M."/>
            <person name="Moreira F."/>
            <person name="Bernard K.A."/>
            <person name="Calvo E."/>
        </authorList>
    </citation>
    <scope>NUCLEOTIDE SEQUENCE</scope>
    <source>
        <strain evidence="2">Kern County</strain>
        <tissue evidence="2">Salivary glands</tissue>
    </source>
</reference>
<protein>
    <submittedName>
        <fullName evidence="2">Uncharacterized protein</fullName>
    </submittedName>
</protein>
<name>A0A1Q3FTC4_CULTA</name>
<evidence type="ECO:0000256" key="1">
    <source>
        <dbReference type="SAM" id="MobiDB-lite"/>
    </source>
</evidence>
<proteinExistence type="predicted"/>
<organism evidence="2">
    <name type="scientific">Culex tarsalis</name>
    <name type="common">Encephalitis mosquito</name>
    <dbReference type="NCBI Taxonomy" id="7177"/>
    <lineage>
        <taxon>Eukaryota</taxon>
        <taxon>Metazoa</taxon>
        <taxon>Ecdysozoa</taxon>
        <taxon>Arthropoda</taxon>
        <taxon>Hexapoda</taxon>
        <taxon>Insecta</taxon>
        <taxon>Pterygota</taxon>
        <taxon>Neoptera</taxon>
        <taxon>Endopterygota</taxon>
        <taxon>Diptera</taxon>
        <taxon>Nematocera</taxon>
        <taxon>Culicoidea</taxon>
        <taxon>Culicidae</taxon>
        <taxon>Culicinae</taxon>
        <taxon>Culicini</taxon>
        <taxon>Culex</taxon>
        <taxon>Culex</taxon>
    </lineage>
</organism>
<sequence length="521" mass="59031">MSKSIPNPSQKEIPEKSKNVVQEKSKDLVKPKTEISDKSKEIGSEKTKTAESEKPKTADPKKPLEVVKEKSKEVPDKSKEGTSDKPKEGDPDKSKAADADKSKEPKSKEAEKPPEVILDKATSVVLYPELFPEEPPSLEAEIKRGVRELKLRQRKAIRERSSKKKKDADPKVTKIIFPEPPKFRGCHHNENIVIERELLRPEEHIKLLAMPKEKPSPQYARLVKVPIPPATNHIKVLAQPRAYYIKDTINRHGKYLQKQQIKRMNERLHARDFLTLQESHQFARQQRRDEKRWNRFRQRQEQTLKNRIVHLELEYLREMMKTIHRKIRSYFLEGEPAKLEGDQAIASGIILAKICGLIGVQVPRRDGPNLLDQHYCEMADKMTAWMCRIMQSCGMTFERPEDTARRLSAASSIFEDPRPAREAAAAAEKLSIAMAILDICLLAAVTQAEGGSIGTVSTAGTREDSGGRSVSQMVMRAESQETTRTMREKGSKVNFLPVASESEAKSEAKSEGNVVEAKDKK</sequence>
<feature type="compositionally biased region" description="Basic and acidic residues" evidence="1">
    <location>
        <begin position="478"/>
        <end position="491"/>
    </location>
</feature>
<feature type="compositionally biased region" description="Basic and acidic residues" evidence="1">
    <location>
        <begin position="12"/>
        <end position="118"/>
    </location>
</feature>
<accession>A0A1Q3FTC4</accession>
<feature type="region of interest" description="Disordered" evidence="1">
    <location>
        <begin position="1"/>
        <end position="118"/>
    </location>
</feature>
<feature type="compositionally biased region" description="Basic and acidic residues" evidence="1">
    <location>
        <begin position="502"/>
        <end position="521"/>
    </location>
</feature>